<dbReference type="EMBL" id="NAFI01000154">
    <property type="protein sequence ID" value="OSJ15456.1"/>
    <property type="molecule type" value="Genomic_DNA"/>
</dbReference>
<protein>
    <submittedName>
        <fullName evidence="3">3-oxoacyl-ACP reductase</fullName>
    </submittedName>
</protein>
<evidence type="ECO:0000256" key="1">
    <source>
        <dbReference type="ARBA" id="ARBA00006484"/>
    </source>
</evidence>
<dbReference type="RefSeq" id="WP_085348910.1">
    <property type="nucleotide sequence ID" value="NZ_NAEX01000158.1"/>
</dbReference>
<dbReference type="Pfam" id="PF13561">
    <property type="entry name" value="adh_short_C2"/>
    <property type="match status" value="1"/>
</dbReference>
<reference evidence="5 6" key="1">
    <citation type="submission" date="2017-03" db="EMBL/GenBank/DDBJ databases">
        <title>Whole genome sequences of fourteen strains of Bradyrhizobium canariense and one strain of Bradyrhizobium japonicum isolated from Lupinus (Papilionoideae: Genisteae) species in Algeria.</title>
        <authorList>
            <person name="Crovadore J."/>
            <person name="Chekireb D."/>
            <person name="Brachmann A."/>
            <person name="Chablais R."/>
            <person name="Cochard B."/>
            <person name="Lefort F."/>
        </authorList>
    </citation>
    <scope>NUCLEOTIDE SEQUENCE [LARGE SCALE GENOMIC DNA]</scope>
    <source>
        <strain evidence="3 5">UBMA195</strain>
        <strain evidence="4 6">UBMAN05</strain>
    </source>
</reference>
<dbReference type="PRINTS" id="PR00080">
    <property type="entry name" value="SDRFAMILY"/>
</dbReference>
<dbReference type="STRING" id="255045.SAMN05444158_5996"/>
<dbReference type="NCBIfam" id="NF009466">
    <property type="entry name" value="PRK12826.1-2"/>
    <property type="match status" value="1"/>
</dbReference>
<comment type="caution">
    <text evidence="3">The sequence shown here is derived from an EMBL/GenBank/DDBJ whole genome shotgun (WGS) entry which is preliminary data.</text>
</comment>
<dbReference type="NCBIfam" id="NF005559">
    <property type="entry name" value="PRK07231.1"/>
    <property type="match status" value="1"/>
</dbReference>
<dbReference type="PANTHER" id="PTHR42760:SF123">
    <property type="entry name" value="OXIDOREDUCTASE"/>
    <property type="match status" value="1"/>
</dbReference>
<dbReference type="Proteomes" id="UP000193553">
    <property type="component" value="Unassembled WGS sequence"/>
</dbReference>
<organism evidence="3 5">
    <name type="scientific">Bradyrhizobium canariense</name>
    <dbReference type="NCBI Taxonomy" id="255045"/>
    <lineage>
        <taxon>Bacteria</taxon>
        <taxon>Pseudomonadati</taxon>
        <taxon>Pseudomonadota</taxon>
        <taxon>Alphaproteobacteria</taxon>
        <taxon>Hyphomicrobiales</taxon>
        <taxon>Nitrobacteraceae</taxon>
        <taxon>Bradyrhizobium</taxon>
    </lineage>
</organism>
<dbReference type="PANTHER" id="PTHR42760">
    <property type="entry name" value="SHORT-CHAIN DEHYDROGENASES/REDUCTASES FAMILY MEMBER"/>
    <property type="match status" value="1"/>
</dbReference>
<evidence type="ECO:0000313" key="4">
    <source>
        <dbReference type="EMBL" id="OSJ26385.1"/>
    </source>
</evidence>
<dbReference type="Proteomes" id="UP000193884">
    <property type="component" value="Unassembled WGS sequence"/>
</dbReference>
<feature type="domain" description="Ketoreductase" evidence="2">
    <location>
        <begin position="7"/>
        <end position="187"/>
    </location>
</feature>
<evidence type="ECO:0000259" key="2">
    <source>
        <dbReference type="SMART" id="SM00822"/>
    </source>
</evidence>
<dbReference type="FunFam" id="3.40.50.720:FF:000084">
    <property type="entry name" value="Short-chain dehydrogenase reductase"/>
    <property type="match status" value="1"/>
</dbReference>
<dbReference type="SMART" id="SM00822">
    <property type="entry name" value="PKS_KR"/>
    <property type="match status" value="1"/>
</dbReference>
<evidence type="ECO:0000313" key="5">
    <source>
        <dbReference type="Proteomes" id="UP000193553"/>
    </source>
</evidence>
<evidence type="ECO:0000313" key="6">
    <source>
        <dbReference type="Proteomes" id="UP000193884"/>
    </source>
</evidence>
<dbReference type="SUPFAM" id="SSF51735">
    <property type="entry name" value="NAD(P)-binding Rossmann-fold domains"/>
    <property type="match status" value="1"/>
</dbReference>
<dbReference type="GO" id="GO:0016616">
    <property type="term" value="F:oxidoreductase activity, acting on the CH-OH group of donors, NAD or NADP as acceptor"/>
    <property type="evidence" value="ECO:0007669"/>
    <property type="project" value="TreeGrafter"/>
</dbReference>
<name>A0A1X3GR58_9BRAD</name>
<dbReference type="OrthoDB" id="9779623at2"/>
<evidence type="ECO:0000313" key="3">
    <source>
        <dbReference type="EMBL" id="OSJ15456.1"/>
    </source>
</evidence>
<dbReference type="PROSITE" id="PS00061">
    <property type="entry name" value="ADH_SHORT"/>
    <property type="match status" value="1"/>
</dbReference>
<keyword evidence="6" id="KW-1185">Reference proteome</keyword>
<dbReference type="CDD" id="cd05233">
    <property type="entry name" value="SDR_c"/>
    <property type="match status" value="1"/>
</dbReference>
<dbReference type="GO" id="GO:0030497">
    <property type="term" value="P:fatty acid elongation"/>
    <property type="evidence" value="ECO:0007669"/>
    <property type="project" value="TreeGrafter"/>
</dbReference>
<dbReference type="EMBL" id="NAFK01000167">
    <property type="protein sequence ID" value="OSJ26385.1"/>
    <property type="molecule type" value="Genomic_DNA"/>
</dbReference>
<gene>
    <name evidence="4" type="ORF">BST63_21730</name>
    <name evidence="3" type="ORF">BSZ18_07610</name>
</gene>
<dbReference type="InterPro" id="IPR002347">
    <property type="entry name" value="SDR_fam"/>
</dbReference>
<dbReference type="AlphaFoldDB" id="A0A1X3GR58"/>
<dbReference type="InterPro" id="IPR036291">
    <property type="entry name" value="NAD(P)-bd_dom_sf"/>
</dbReference>
<sequence>MPPTPHRVALVTGAARGIGLATAKKFLSEGWRVALIDIEGELLGCAVAEIGRDEATLALTCDVSDAAAVAAAMTTVEQRFGRLDALVNNAGIAVFAPLMETSETDWRRVLEVNLTGPFLCTKAAVPLMRDGNGGAIVNITSISAVRASTLRSAYGTSKAGLAHLTKQLAVELASLNIRVNAVAPGPVDTAMAKQVHTSEIRADYHDAIPLNRYGLEEELAEAIYFLCSERSSYITGQILAVDGGFDAAGIGLPTLRGERRNG</sequence>
<proteinExistence type="inferred from homology"/>
<comment type="similarity">
    <text evidence="1">Belongs to the short-chain dehydrogenases/reductases (SDR) family.</text>
</comment>
<dbReference type="PRINTS" id="PR00081">
    <property type="entry name" value="GDHRDH"/>
</dbReference>
<dbReference type="InterPro" id="IPR020904">
    <property type="entry name" value="Sc_DH/Rdtase_CS"/>
</dbReference>
<accession>A0A1X3GR58</accession>
<dbReference type="InterPro" id="IPR057326">
    <property type="entry name" value="KR_dom"/>
</dbReference>
<dbReference type="Gene3D" id="3.40.50.720">
    <property type="entry name" value="NAD(P)-binding Rossmann-like Domain"/>
    <property type="match status" value="1"/>
</dbReference>